<feature type="region of interest" description="Disordered" evidence="1">
    <location>
        <begin position="23"/>
        <end position="58"/>
    </location>
</feature>
<dbReference type="RefSeq" id="WP_190560264.1">
    <property type="nucleotide sequence ID" value="NZ_JACJQU010000005.1"/>
</dbReference>
<evidence type="ECO:0000256" key="1">
    <source>
        <dbReference type="SAM" id="MobiDB-lite"/>
    </source>
</evidence>
<proteinExistence type="predicted"/>
<dbReference type="AlphaFoldDB" id="A0A926WHB4"/>
<keyword evidence="3" id="KW-1185">Reference proteome</keyword>
<evidence type="ECO:0000313" key="3">
    <source>
        <dbReference type="Proteomes" id="UP000662185"/>
    </source>
</evidence>
<feature type="compositionally biased region" description="Low complexity" evidence="1">
    <location>
        <begin position="38"/>
        <end position="49"/>
    </location>
</feature>
<feature type="region of interest" description="Disordered" evidence="1">
    <location>
        <begin position="84"/>
        <end position="106"/>
    </location>
</feature>
<dbReference type="InterPro" id="IPR049891">
    <property type="entry name" value="CTB"/>
</dbReference>
<sequence length="106" mass="11414">MSCSMITSERLIELSDRQQELLTGGNQPQISNNNFAQRNENTTETNRTTPLGKVSKTNTDFADINSGAQTILSSDAPRVAPLGSVNNLLPPLPNNPISVNSPLGMF</sequence>
<gene>
    <name evidence="2" type="ORF">H6G06_11785</name>
</gene>
<dbReference type="NCBIfam" id="NF038167">
    <property type="entry name" value="cyan_ocin_like"/>
    <property type="match status" value="1"/>
</dbReference>
<accession>A0A926WHB4</accession>
<dbReference type="Proteomes" id="UP000662185">
    <property type="component" value="Unassembled WGS sequence"/>
</dbReference>
<comment type="caution">
    <text evidence="2">The sequence shown here is derived from an EMBL/GenBank/DDBJ whole genome shotgun (WGS) entry which is preliminary data.</text>
</comment>
<name>A0A926WHB4_9NOST</name>
<reference evidence="3" key="1">
    <citation type="journal article" date="2020" name="ISME J.">
        <title>Comparative genomics reveals insights into cyanobacterial evolution and habitat adaptation.</title>
        <authorList>
            <person name="Chen M.Y."/>
            <person name="Teng W.K."/>
            <person name="Zhao L."/>
            <person name="Hu C.X."/>
            <person name="Zhou Y.K."/>
            <person name="Han B.P."/>
            <person name="Song L.R."/>
            <person name="Shu W.S."/>
        </authorList>
    </citation>
    <scope>NUCLEOTIDE SEQUENCE [LARGE SCALE GENOMIC DNA]</scope>
    <source>
        <strain evidence="3">FACHB-251</strain>
    </source>
</reference>
<organism evidence="2 3">
    <name type="scientific">Anabaena sphaerica FACHB-251</name>
    <dbReference type="NCBI Taxonomy" id="2692883"/>
    <lineage>
        <taxon>Bacteria</taxon>
        <taxon>Bacillati</taxon>
        <taxon>Cyanobacteriota</taxon>
        <taxon>Cyanophyceae</taxon>
        <taxon>Nostocales</taxon>
        <taxon>Nostocaceae</taxon>
        <taxon>Anabaena</taxon>
    </lineage>
</organism>
<feature type="compositionally biased region" description="Polar residues" evidence="1">
    <location>
        <begin position="23"/>
        <end position="37"/>
    </location>
</feature>
<evidence type="ECO:0000313" key="2">
    <source>
        <dbReference type="EMBL" id="MBD2294152.1"/>
    </source>
</evidence>
<dbReference type="EMBL" id="JACJQU010000005">
    <property type="protein sequence ID" value="MBD2294152.1"/>
    <property type="molecule type" value="Genomic_DNA"/>
</dbReference>
<protein>
    <submittedName>
        <fullName evidence="2">Uncharacterized protein</fullName>
    </submittedName>
</protein>